<comment type="similarity">
    <text evidence="3">Belongs to the GST superfamily. Sigma family.</text>
</comment>
<dbReference type="GO" id="GO:0006749">
    <property type="term" value="P:glutathione metabolic process"/>
    <property type="evidence" value="ECO:0007669"/>
    <property type="project" value="TreeGrafter"/>
</dbReference>
<keyword evidence="8" id="KW-1185">Reference proteome</keyword>
<dbReference type="GO" id="GO:0004364">
    <property type="term" value="F:glutathione transferase activity"/>
    <property type="evidence" value="ECO:0007669"/>
    <property type="project" value="UniProtKB-EC"/>
</dbReference>
<evidence type="ECO:0000256" key="2">
    <source>
        <dbReference type="ARBA" id="ARBA00022679"/>
    </source>
</evidence>
<evidence type="ECO:0000259" key="6">
    <source>
        <dbReference type="PROSITE" id="PS50404"/>
    </source>
</evidence>
<proteinExistence type="inferred from homology"/>
<dbReference type="InterPro" id="IPR036249">
    <property type="entry name" value="Thioredoxin-like_sf"/>
</dbReference>
<comment type="caution">
    <text evidence="7">The sequence shown here is derived from an EMBL/GenBank/DDBJ whole genome shotgun (WGS) entry which is preliminary data.</text>
</comment>
<evidence type="ECO:0000256" key="4">
    <source>
        <dbReference type="ARBA" id="ARBA00047960"/>
    </source>
</evidence>
<reference evidence="7" key="1">
    <citation type="submission" date="2022-01" db="EMBL/GenBank/DDBJ databases">
        <title>Genome Sequence Resource for Two Populations of Ditylenchus destructor, the Migratory Endoparasitic Phytonematode.</title>
        <authorList>
            <person name="Zhang H."/>
            <person name="Lin R."/>
            <person name="Xie B."/>
        </authorList>
    </citation>
    <scope>NUCLEOTIDE SEQUENCE</scope>
    <source>
        <strain evidence="7">BazhouSP</strain>
    </source>
</reference>
<dbReference type="PROSITE" id="PS50404">
    <property type="entry name" value="GST_NTER"/>
    <property type="match status" value="1"/>
</dbReference>
<keyword evidence="2" id="KW-0808">Transferase</keyword>
<dbReference type="EC" id="2.5.1.18" evidence="1"/>
<name>A0AAD4QZB2_9BILA</name>
<gene>
    <name evidence="7" type="ORF">DdX_17068</name>
</gene>
<dbReference type="InterPro" id="IPR040079">
    <property type="entry name" value="Glutathione_S-Trfase"/>
</dbReference>
<evidence type="ECO:0000313" key="8">
    <source>
        <dbReference type="Proteomes" id="UP001201812"/>
    </source>
</evidence>
<dbReference type="SFLD" id="SFLDS00019">
    <property type="entry name" value="Glutathione_Transferase_(cytos"/>
    <property type="match status" value="1"/>
</dbReference>
<feature type="signal peptide" evidence="5">
    <location>
        <begin position="1"/>
        <end position="22"/>
    </location>
</feature>
<dbReference type="InterPro" id="IPR050213">
    <property type="entry name" value="GST_superfamily"/>
</dbReference>
<evidence type="ECO:0000256" key="1">
    <source>
        <dbReference type="ARBA" id="ARBA00012452"/>
    </source>
</evidence>
<keyword evidence="5" id="KW-0732">Signal</keyword>
<dbReference type="SUPFAM" id="SSF52833">
    <property type="entry name" value="Thioredoxin-like"/>
    <property type="match status" value="1"/>
</dbReference>
<dbReference type="InterPro" id="IPR036282">
    <property type="entry name" value="Glutathione-S-Trfase_C_sf"/>
</dbReference>
<dbReference type="AlphaFoldDB" id="A0AAD4QZB2"/>
<sequence length="151" mass="17796">MVNIWNIICVLIFPALISDAVFQNNVSSLTSSTNKYKLYYFDIRGRGELLRLLLYYLEEPFEDFRVSKQDWTAVYKKKMPYGHIPVLEFAETGQLLADSYAISRYIAKKHGLAGKDDWEQAKVDEFANFHNDVTMRFYIYIYPTEEVTFFN</sequence>
<protein>
    <recommendedName>
        <fullName evidence="1">glutathione transferase</fullName>
        <ecNumber evidence="1">2.5.1.18</ecNumber>
    </recommendedName>
</protein>
<evidence type="ECO:0000256" key="5">
    <source>
        <dbReference type="SAM" id="SignalP"/>
    </source>
</evidence>
<comment type="catalytic activity">
    <reaction evidence="4">
        <text>RX + glutathione = an S-substituted glutathione + a halide anion + H(+)</text>
        <dbReference type="Rhea" id="RHEA:16437"/>
        <dbReference type="ChEBI" id="CHEBI:15378"/>
        <dbReference type="ChEBI" id="CHEBI:16042"/>
        <dbReference type="ChEBI" id="CHEBI:17792"/>
        <dbReference type="ChEBI" id="CHEBI:57925"/>
        <dbReference type="ChEBI" id="CHEBI:90779"/>
        <dbReference type="EC" id="2.5.1.18"/>
    </reaction>
</comment>
<dbReference type="SUPFAM" id="SSF47616">
    <property type="entry name" value="GST C-terminal domain-like"/>
    <property type="match status" value="1"/>
</dbReference>
<dbReference type="PANTHER" id="PTHR11571:SF224">
    <property type="entry name" value="HEMATOPOIETIC PROSTAGLANDIN D SYNTHASE"/>
    <property type="match status" value="1"/>
</dbReference>
<dbReference type="Gene3D" id="1.20.1050.130">
    <property type="match status" value="1"/>
</dbReference>
<organism evidence="7 8">
    <name type="scientific">Ditylenchus destructor</name>
    <dbReference type="NCBI Taxonomy" id="166010"/>
    <lineage>
        <taxon>Eukaryota</taxon>
        <taxon>Metazoa</taxon>
        <taxon>Ecdysozoa</taxon>
        <taxon>Nematoda</taxon>
        <taxon>Chromadorea</taxon>
        <taxon>Rhabditida</taxon>
        <taxon>Tylenchina</taxon>
        <taxon>Tylenchomorpha</taxon>
        <taxon>Sphaerularioidea</taxon>
        <taxon>Anguinidae</taxon>
        <taxon>Anguininae</taxon>
        <taxon>Ditylenchus</taxon>
    </lineage>
</organism>
<feature type="chain" id="PRO_5042154595" description="glutathione transferase" evidence="5">
    <location>
        <begin position="23"/>
        <end position="151"/>
    </location>
</feature>
<evidence type="ECO:0000256" key="3">
    <source>
        <dbReference type="ARBA" id="ARBA00038317"/>
    </source>
</evidence>
<feature type="domain" description="GST N-terminal" evidence="6">
    <location>
        <begin position="34"/>
        <end position="114"/>
    </location>
</feature>
<dbReference type="PANTHER" id="PTHR11571">
    <property type="entry name" value="GLUTATHIONE S-TRANSFERASE"/>
    <property type="match status" value="1"/>
</dbReference>
<accession>A0AAD4QZB2</accession>
<dbReference type="InterPro" id="IPR004045">
    <property type="entry name" value="Glutathione_S-Trfase_N"/>
</dbReference>
<dbReference type="EMBL" id="JAKKPZ010000165">
    <property type="protein sequence ID" value="KAI1699837.1"/>
    <property type="molecule type" value="Genomic_DNA"/>
</dbReference>
<dbReference type="Proteomes" id="UP001201812">
    <property type="component" value="Unassembled WGS sequence"/>
</dbReference>
<evidence type="ECO:0000313" key="7">
    <source>
        <dbReference type="EMBL" id="KAI1699837.1"/>
    </source>
</evidence>
<dbReference type="Pfam" id="PF02798">
    <property type="entry name" value="GST_N"/>
    <property type="match status" value="1"/>
</dbReference>